<name>A0A6C8H687_SALET</name>
<protein>
    <submittedName>
        <fullName evidence="1">Uncharacterized protein</fullName>
    </submittedName>
</protein>
<evidence type="ECO:0000313" key="2">
    <source>
        <dbReference type="Proteomes" id="UP000003915"/>
    </source>
</evidence>
<comment type="caution">
    <text evidence="1">The sequence shown here is derived from an EMBL/GenBank/DDBJ whole genome shotgun (WGS) entry which is preliminary data.</text>
</comment>
<organism evidence="1 2">
    <name type="scientific">Salmonella enterica subsp. enterica serovar Uganda str. R8-3404</name>
    <dbReference type="NCBI Taxonomy" id="913083"/>
    <lineage>
        <taxon>Bacteria</taxon>
        <taxon>Pseudomonadati</taxon>
        <taxon>Pseudomonadota</taxon>
        <taxon>Gammaproteobacteria</taxon>
        <taxon>Enterobacterales</taxon>
        <taxon>Enterobacteriaceae</taxon>
        <taxon>Salmonella</taxon>
    </lineage>
</organism>
<gene>
    <name evidence="1" type="ORF">LTSEUGA_1383</name>
</gene>
<dbReference type="AlphaFoldDB" id="A0A6C8H687"/>
<accession>A0A6C8H687</accession>
<reference evidence="1 2" key="1">
    <citation type="journal article" date="2011" name="BMC Genomics">
        <title>Genome sequencing reveals diversification of virulence factor content and possible host adaptation in distinct subpopulations of Salmonella enterica.</title>
        <authorList>
            <person name="den Bakker H.C."/>
            <person name="Moreno Switt A.I."/>
            <person name="Govoni G."/>
            <person name="Cummings C.A."/>
            <person name="Ranieri M.L."/>
            <person name="Degoricija L."/>
            <person name="Hoelzer K."/>
            <person name="Rodriguez-Rivera L.D."/>
            <person name="Brown S."/>
            <person name="Bolchacova E."/>
            <person name="Furtado M.R."/>
            <person name="Wiedmann M."/>
        </authorList>
    </citation>
    <scope>NUCLEOTIDE SEQUENCE [LARGE SCALE GENOMIC DNA]</scope>
    <source>
        <strain evidence="1 2">R8-3404</strain>
    </source>
</reference>
<evidence type="ECO:0000313" key="1">
    <source>
        <dbReference type="EMBL" id="EHC94165.1"/>
    </source>
</evidence>
<sequence>MLTFDEGADILHNVVMASSKLNGNNFSAYHWFAFNNLNQVLHSVYLTLR</sequence>
<dbReference type="Proteomes" id="UP000003915">
    <property type="component" value="Unassembled WGS sequence"/>
</dbReference>
<dbReference type="EMBL" id="AFCV01000363">
    <property type="protein sequence ID" value="EHC94165.1"/>
    <property type="molecule type" value="Genomic_DNA"/>
</dbReference>
<proteinExistence type="predicted"/>